<evidence type="ECO:0000313" key="3">
    <source>
        <dbReference type="Proteomes" id="UP000886998"/>
    </source>
</evidence>
<comment type="caution">
    <text evidence="2">The sequence shown here is derived from an EMBL/GenBank/DDBJ whole genome shotgun (WGS) entry which is preliminary data.</text>
</comment>
<feature type="region of interest" description="Disordered" evidence="1">
    <location>
        <begin position="1"/>
        <end position="21"/>
    </location>
</feature>
<organism evidence="2 3">
    <name type="scientific">Trichonephila inaurata madagascariensis</name>
    <dbReference type="NCBI Taxonomy" id="2747483"/>
    <lineage>
        <taxon>Eukaryota</taxon>
        <taxon>Metazoa</taxon>
        <taxon>Ecdysozoa</taxon>
        <taxon>Arthropoda</taxon>
        <taxon>Chelicerata</taxon>
        <taxon>Arachnida</taxon>
        <taxon>Araneae</taxon>
        <taxon>Araneomorphae</taxon>
        <taxon>Entelegynae</taxon>
        <taxon>Araneoidea</taxon>
        <taxon>Nephilidae</taxon>
        <taxon>Trichonephila</taxon>
        <taxon>Trichonephila inaurata</taxon>
    </lineage>
</organism>
<name>A0A8X6KEX8_9ARAC</name>
<proteinExistence type="predicted"/>
<dbReference type="AlphaFoldDB" id="A0A8X6KEX8"/>
<dbReference type="Proteomes" id="UP000886998">
    <property type="component" value="Unassembled WGS sequence"/>
</dbReference>
<protein>
    <submittedName>
        <fullName evidence="2">Uncharacterized protein</fullName>
    </submittedName>
</protein>
<gene>
    <name evidence="2" type="ORF">TNIN_117541</name>
</gene>
<dbReference type="EMBL" id="BMAV01025734">
    <property type="protein sequence ID" value="GFS44144.1"/>
    <property type="molecule type" value="Genomic_DNA"/>
</dbReference>
<sequence length="73" mass="8535">MHMGDGHQTPKERRMVSDEDPHEIVAARRRATLSPRQTISTGSSTSAEWSGWFHRFRMDIRNNGDDVFWLKCF</sequence>
<accession>A0A8X6KEX8</accession>
<evidence type="ECO:0000313" key="2">
    <source>
        <dbReference type="EMBL" id="GFS44144.1"/>
    </source>
</evidence>
<reference evidence="2" key="1">
    <citation type="submission" date="2020-08" db="EMBL/GenBank/DDBJ databases">
        <title>Multicomponent nature underlies the extraordinary mechanical properties of spider dragline silk.</title>
        <authorList>
            <person name="Kono N."/>
            <person name="Nakamura H."/>
            <person name="Mori M."/>
            <person name="Yoshida Y."/>
            <person name="Ohtoshi R."/>
            <person name="Malay A.D."/>
            <person name="Moran D.A.P."/>
            <person name="Tomita M."/>
            <person name="Numata K."/>
            <person name="Arakawa K."/>
        </authorList>
    </citation>
    <scope>NUCLEOTIDE SEQUENCE</scope>
</reference>
<evidence type="ECO:0000256" key="1">
    <source>
        <dbReference type="SAM" id="MobiDB-lite"/>
    </source>
</evidence>
<keyword evidence="3" id="KW-1185">Reference proteome</keyword>